<dbReference type="AlphaFoldDB" id="A0A813L0Y9"/>
<feature type="compositionally biased region" description="Basic and acidic residues" evidence="1">
    <location>
        <begin position="80"/>
        <end position="89"/>
    </location>
</feature>
<feature type="transmembrane region" description="Helical" evidence="2">
    <location>
        <begin position="220"/>
        <end position="241"/>
    </location>
</feature>
<proteinExistence type="predicted"/>
<accession>A0A813L0Y9</accession>
<keyword evidence="2" id="KW-1133">Transmembrane helix</keyword>
<evidence type="ECO:0000256" key="2">
    <source>
        <dbReference type="SAM" id="Phobius"/>
    </source>
</evidence>
<gene>
    <name evidence="3" type="ORF">PGLA2088_LOCUS39325</name>
</gene>
<comment type="caution">
    <text evidence="3">The sequence shown here is derived from an EMBL/GenBank/DDBJ whole genome shotgun (WGS) entry which is preliminary data.</text>
</comment>
<keyword evidence="2" id="KW-0472">Membrane</keyword>
<dbReference type="EMBL" id="CAJNNW010033074">
    <property type="protein sequence ID" value="CAE8716986.1"/>
    <property type="molecule type" value="Genomic_DNA"/>
</dbReference>
<sequence length="382" mass="41276">MAEGEAEAAGAEGLKPLEKKRLLQGAQAAAAASQSAVTEVPPATPEPLRPVPEPRKEPAAAVLEQEHHPDGPEDDEEEEEKPKAGKGWQERLRRSCSSCLLLGRSVAQSSCSNSAALNARLDRLESWLERRQERQRREVVLAELRRLAAAKGDLPNPGLGCCRRRGALTEEEEKFDFTATEVTEAFRRAHRRCNSPSLIEVLQGQATWRQALSGGLLGRLFQALLVALVVHCALGAIAFSVSRGFAVKHSGALEPSSWLASAPPAAAATTVTLRPLWRFPELSLEELRQVEDVMFIHDHASHTLRIAHVTRSAAGAVLVEAADGSTIRVEPGGRSFWGQRGWTQEVYLTAMEAMQSFPGANSGGTVYWLIAGALGTDLLVPG</sequence>
<keyword evidence="2" id="KW-0812">Transmembrane</keyword>
<dbReference type="Proteomes" id="UP000626109">
    <property type="component" value="Unassembled WGS sequence"/>
</dbReference>
<feature type="compositionally biased region" description="Pro residues" evidence="1">
    <location>
        <begin position="42"/>
        <end position="51"/>
    </location>
</feature>
<protein>
    <submittedName>
        <fullName evidence="3">Uncharacterized protein</fullName>
    </submittedName>
</protein>
<evidence type="ECO:0000313" key="4">
    <source>
        <dbReference type="Proteomes" id="UP000626109"/>
    </source>
</evidence>
<feature type="compositionally biased region" description="Low complexity" evidence="1">
    <location>
        <begin position="26"/>
        <end position="36"/>
    </location>
</feature>
<name>A0A813L0Y9_POLGL</name>
<evidence type="ECO:0000256" key="1">
    <source>
        <dbReference type="SAM" id="MobiDB-lite"/>
    </source>
</evidence>
<evidence type="ECO:0000313" key="3">
    <source>
        <dbReference type="EMBL" id="CAE8716986.1"/>
    </source>
</evidence>
<reference evidence="3" key="1">
    <citation type="submission" date="2021-02" db="EMBL/GenBank/DDBJ databases">
        <authorList>
            <person name="Dougan E. K."/>
            <person name="Rhodes N."/>
            <person name="Thang M."/>
            <person name="Chan C."/>
        </authorList>
    </citation>
    <scope>NUCLEOTIDE SEQUENCE</scope>
</reference>
<feature type="compositionally biased region" description="Basic and acidic residues" evidence="1">
    <location>
        <begin position="52"/>
        <end position="71"/>
    </location>
</feature>
<organism evidence="3 4">
    <name type="scientific">Polarella glacialis</name>
    <name type="common">Dinoflagellate</name>
    <dbReference type="NCBI Taxonomy" id="89957"/>
    <lineage>
        <taxon>Eukaryota</taxon>
        <taxon>Sar</taxon>
        <taxon>Alveolata</taxon>
        <taxon>Dinophyceae</taxon>
        <taxon>Suessiales</taxon>
        <taxon>Suessiaceae</taxon>
        <taxon>Polarella</taxon>
    </lineage>
</organism>
<feature type="region of interest" description="Disordered" evidence="1">
    <location>
        <begin position="23"/>
        <end position="89"/>
    </location>
</feature>